<dbReference type="Proteomes" id="UP000318431">
    <property type="component" value="Unassembled WGS sequence"/>
</dbReference>
<accession>A0A562R9X7</accession>
<organism evidence="2 3">
    <name type="scientific">Pseudoduganella lurida</name>
    <dbReference type="NCBI Taxonomy" id="1036180"/>
    <lineage>
        <taxon>Bacteria</taxon>
        <taxon>Pseudomonadati</taxon>
        <taxon>Pseudomonadota</taxon>
        <taxon>Betaproteobacteria</taxon>
        <taxon>Burkholderiales</taxon>
        <taxon>Oxalobacteraceae</taxon>
        <taxon>Telluria group</taxon>
        <taxon>Pseudoduganella</taxon>
    </lineage>
</organism>
<evidence type="ECO:0000256" key="1">
    <source>
        <dbReference type="SAM" id="MobiDB-lite"/>
    </source>
</evidence>
<reference evidence="2 3" key="1">
    <citation type="journal article" date="2015" name="Stand. Genomic Sci.">
        <title>Genomic Encyclopedia of Bacterial and Archaeal Type Strains, Phase III: the genomes of soil and plant-associated and newly described type strains.</title>
        <authorList>
            <person name="Whitman W.B."/>
            <person name="Woyke T."/>
            <person name="Klenk H.P."/>
            <person name="Zhou Y."/>
            <person name="Lilburn T.G."/>
            <person name="Beck B.J."/>
            <person name="De Vos P."/>
            <person name="Vandamme P."/>
            <person name="Eisen J.A."/>
            <person name="Garrity G."/>
            <person name="Hugenholtz P."/>
            <person name="Kyrpides N.C."/>
        </authorList>
    </citation>
    <scope>NUCLEOTIDE SEQUENCE [LARGE SCALE GENOMIC DNA]</scope>
    <source>
        <strain evidence="2 3">CGMCC 1.10822</strain>
    </source>
</reference>
<feature type="region of interest" description="Disordered" evidence="1">
    <location>
        <begin position="45"/>
        <end position="64"/>
    </location>
</feature>
<feature type="region of interest" description="Disordered" evidence="1">
    <location>
        <begin position="1"/>
        <end position="21"/>
    </location>
</feature>
<evidence type="ECO:0000313" key="2">
    <source>
        <dbReference type="EMBL" id="TWI65186.1"/>
    </source>
</evidence>
<evidence type="ECO:0000313" key="3">
    <source>
        <dbReference type="Proteomes" id="UP000318431"/>
    </source>
</evidence>
<feature type="compositionally biased region" description="Polar residues" evidence="1">
    <location>
        <begin position="1"/>
        <end position="12"/>
    </location>
</feature>
<protein>
    <submittedName>
        <fullName evidence="2">Uncharacterized protein</fullName>
    </submittedName>
</protein>
<proteinExistence type="predicted"/>
<sequence>MTKNVPTKNHVSASGADATGNAVRAHKRGAIVVLREGALDYRNYPSLAGGQRLPYKSGTHLGEK</sequence>
<dbReference type="AlphaFoldDB" id="A0A562R9X7"/>
<comment type="caution">
    <text evidence="2">The sequence shown here is derived from an EMBL/GenBank/DDBJ whole genome shotgun (WGS) entry which is preliminary data.</text>
</comment>
<gene>
    <name evidence="2" type="ORF">IP91_02593</name>
</gene>
<dbReference type="EMBL" id="VLLB01000004">
    <property type="protein sequence ID" value="TWI65186.1"/>
    <property type="molecule type" value="Genomic_DNA"/>
</dbReference>
<name>A0A562R9X7_9BURK</name>
<keyword evidence="3" id="KW-1185">Reference proteome</keyword>